<organism evidence="8">
    <name type="scientific">hydrothermal vent metagenome</name>
    <dbReference type="NCBI Taxonomy" id="652676"/>
    <lineage>
        <taxon>unclassified sequences</taxon>
        <taxon>metagenomes</taxon>
        <taxon>ecological metagenomes</taxon>
    </lineage>
</organism>
<feature type="transmembrane region" description="Helical" evidence="6">
    <location>
        <begin position="216"/>
        <end position="237"/>
    </location>
</feature>
<dbReference type="PROSITE" id="PS50850">
    <property type="entry name" value="MFS"/>
    <property type="match status" value="1"/>
</dbReference>
<reference evidence="8" key="1">
    <citation type="submission" date="2018-06" db="EMBL/GenBank/DDBJ databases">
        <authorList>
            <person name="Zhirakovskaya E."/>
        </authorList>
    </citation>
    <scope>NUCLEOTIDE SEQUENCE</scope>
</reference>
<evidence type="ECO:0000256" key="5">
    <source>
        <dbReference type="ARBA" id="ARBA00023136"/>
    </source>
</evidence>
<dbReference type="InterPro" id="IPR050189">
    <property type="entry name" value="MFS_Efflux_Transporters"/>
</dbReference>
<accession>A0A3B0UYK4</accession>
<gene>
    <name evidence="8" type="ORF">MNBD_BACTEROID07-212</name>
</gene>
<dbReference type="InterPro" id="IPR011701">
    <property type="entry name" value="MFS"/>
</dbReference>
<keyword evidence="4 6" id="KW-1133">Transmembrane helix</keyword>
<comment type="subcellular location">
    <subcellularLocation>
        <location evidence="1">Cell membrane</location>
        <topology evidence="1">Multi-pass membrane protein</topology>
    </subcellularLocation>
</comment>
<feature type="transmembrane region" description="Helical" evidence="6">
    <location>
        <begin position="38"/>
        <end position="56"/>
    </location>
</feature>
<dbReference type="InterPro" id="IPR020846">
    <property type="entry name" value="MFS_dom"/>
</dbReference>
<dbReference type="PANTHER" id="PTHR43124">
    <property type="entry name" value="PURINE EFFLUX PUMP PBUE"/>
    <property type="match status" value="1"/>
</dbReference>
<protein>
    <recommendedName>
        <fullName evidence="7">Major facilitator superfamily (MFS) profile domain-containing protein</fullName>
    </recommendedName>
</protein>
<dbReference type="SUPFAM" id="SSF103473">
    <property type="entry name" value="MFS general substrate transporter"/>
    <property type="match status" value="1"/>
</dbReference>
<keyword evidence="2" id="KW-1003">Cell membrane</keyword>
<dbReference type="GO" id="GO:0005886">
    <property type="term" value="C:plasma membrane"/>
    <property type="evidence" value="ECO:0007669"/>
    <property type="project" value="UniProtKB-SubCell"/>
</dbReference>
<evidence type="ECO:0000256" key="2">
    <source>
        <dbReference type="ARBA" id="ARBA00022475"/>
    </source>
</evidence>
<feature type="transmembrane region" description="Helical" evidence="6">
    <location>
        <begin position="373"/>
        <end position="391"/>
    </location>
</feature>
<keyword evidence="5 6" id="KW-0472">Membrane</keyword>
<evidence type="ECO:0000313" key="8">
    <source>
        <dbReference type="EMBL" id="VAW29679.1"/>
    </source>
</evidence>
<sequence length="397" mass="44290">MRKPNFYYLSLPFSIVNGVVWGIGIVSLPLLAKTTARAGLTFAMINLGIAAGAIVWGHLTRKFKLNNLISTGTILSFLAWLAIVLFNGKFLIPLAFVFGTFTASIFTFASIMITNTYPKDLWDKYIAQMQAFMTFGTVVGLLVTAVYAKVVVGLPFLFLAILVYLPFYKHHRHIAIHHPLHSSLLKPKMHFAELFNGYFHQHIRWKHFLNFKNKSLLLLNIRWIFVLLAPAPVYAMYPLLMKNVFHLSASVSSLVYALSTAFGVVLFITAGKIAKKKSPFFTMNLGTILYVLSFMLMLTGMWMHLFILGILGFMLMIFSWAFISTGMNISVVELTGEKKRGEALGLANSFQSIDNVLGGAIGGFVVASMGYEVIMYFGILFSGIGIALSIFQRKLKS</sequence>
<feature type="transmembrane region" description="Helical" evidence="6">
    <location>
        <begin position="280"/>
        <end position="298"/>
    </location>
</feature>
<dbReference type="PANTHER" id="PTHR43124:SF3">
    <property type="entry name" value="CHLORAMPHENICOL EFFLUX PUMP RV0191"/>
    <property type="match status" value="1"/>
</dbReference>
<feature type="transmembrane region" description="Helical" evidence="6">
    <location>
        <begin position="344"/>
        <end position="367"/>
    </location>
</feature>
<dbReference type="Pfam" id="PF07690">
    <property type="entry name" value="MFS_1"/>
    <property type="match status" value="1"/>
</dbReference>
<evidence type="ECO:0000256" key="1">
    <source>
        <dbReference type="ARBA" id="ARBA00004651"/>
    </source>
</evidence>
<dbReference type="InterPro" id="IPR036259">
    <property type="entry name" value="MFS_trans_sf"/>
</dbReference>
<name>A0A3B0UYK4_9ZZZZ</name>
<feature type="transmembrane region" description="Helical" evidence="6">
    <location>
        <begin position="68"/>
        <end position="86"/>
    </location>
</feature>
<feature type="transmembrane region" description="Helical" evidence="6">
    <location>
        <begin position="150"/>
        <end position="168"/>
    </location>
</feature>
<keyword evidence="3 6" id="KW-0812">Transmembrane</keyword>
<evidence type="ECO:0000256" key="6">
    <source>
        <dbReference type="SAM" id="Phobius"/>
    </source>
</evidence>
<dbReference type="GO" id="GO:0022857">
    <property type="term" value="F:transmembrane transporter activity"/>
    <property type="evidence" value="ECO:0007669"/>
    <property type="project" value="InterPro"/>
</dbReference>
<evidence type="ECO:0000256" key="3">
    <source>
        <dbReference type="ARBA" id="ARBA00022692"/>
    </source>
</evidence>
<proteinExistence type="predicted"/>
<dbReference type="AlphaFoldDB" id="A0A3B0UYK4"/>
<feature type="domain" description="Major facilitator superfamily (MFS) profile" evidence="7">
    <location>
        <begin position="215"/>
        <end position="397"/>
    </location>
</feature>
<dbReference type="EMBL" id="UOET01000403">
    <property type="protein sequence ID" value="VAW29679.1"/>
    <property type="molecule type" value="Genomic_DNA"/>
</dbReference>
<feature type="transmembrane region" description="Helical" evidence="6">
    <location>
        <begin position="7"/>
        <end position="32"/>
    </location>
</feature>
<feature type="transmembrane region" description="Helical" evidence="6">
    <location>
        <begin position="92"/>
        <end position="113"/>
    </location>
</feature>
<feature type="transmembrane region" description="Helical" evidence="6">
    <location>
        <begin position="125"/>
        <end position="144"/>
    </location>
</feature>
<evidence type="ECO:0000259" key="7">
    <source>
        <dbReference type="PROSITE" id="PS50850"/>
    </source>
</evidence>
<feature type="transmembrane region" description="Helical" evidence="6">
    <location>
        <begin position="249"/>
        <end position="268"/>
    </location>
</feature>
<dbReference type="Gene3D" id="1.20.1250.20">
    <property type="entry name" value="MFS general substrate transporter like domains"/>
    <property type="match status" value="2"/>
</dbReference>
<evidence type="ECO:0000256" key="4">
    <source>
        <dbReference type="ARBA" id="ARBA00022989"/>
    </source>
</evidence>
<feature type="transmembrane region" description="Helical" evidence="6">
    <location>
        <begin position="304"/>
        <end position="323"/>
    </location>
</feature>